<dbReference type="Gene3D" id="1.10.510.10">
    <property type="entry name" value="Transferase(Phosphotransferase) domain 1"/>
    <property type="match status" value="1"/>
</dbReference>
<proteinExistence type="predicted"/>
<name>A0A178CWL8_9EURO</name>
<organism evidence="2 3">
    <name type="scientific">Fonsecaea nubica</name>
    <dbReference type="NCBI Taxonomy" id="856822"/>
    <lineage>
        <taxon>Eukaryota</taxon>
        <taxon>Fungi</taxon>
        <taxon>Dikarya</taxon>
        <taxon>Ascomycota</taxon>
        <taxon>Pezizomycotina</taxon>
        <taxon>Eurotiomycetes</taxon>
        <taxon>Chaetothyriomycetidae</taxon>
        <taxon>Chaetothyriales</taxon>
        <taxon>Herpotrichiellaceae</taxon>
        <taxon>Fonsecaea</taxon>
    </lineage>
</organism>
<dbReference type="InterPro" id="IPR056002">
    <property type="entry name" value="DUF7580"/>
</dbReference>
<evidence type="ECO:0000313" key="3">
    <source>
        <dbReference type="Proteomes" id="UP000185904"/>
    </source>
</evidence>
<sequence length="537" mass="61064">MDIFQTTVTSLRIIWTFVDGCKSFSKDAASLAVRLKYDERIIVRILQYFEYRKTRSQSQVLNQDDEILLNELAEYLRVFLEGIESARLKVQTRGLLRLWTQATWALRARDIQKLEKELYEWTQRFDVRLVALPANLRTLLDLSREAATEQDSPGLFVLRQVETMKAHKSKANAANLRCEPDAVDLRERTNRSLESYVAEYKGRVSFVEYYAQSRLLESKDSCEELATILSMANPVTMGCLQCSAFFVDAAHDRYGLVYGIPSHLSPQPGQQLRTLHDLFRETSQTKRLLHPLNRRFHVASMIATALLYVHAMGWVHKSLKSDNILILEGNQADAKHRFPHVIGSPYLVGFPYARQNAALSAPLAFQEASTTGVDIYRHPGRQGATPAERFSMCHDVYSLGVVLLEIGLWKAIDEKLGDFQGKTPAEVKDKLLNMAQHLSVVMGRKYQDIVLICLHIGENEEVGSVRYVQEILDELPGELDMMRFDMRSKVSTMADTKNGYPITGFETQFLEVVCDHREPIAAQILSGSRYDGALYDA</sequence>
<dbReference type="AlphaFoldDB" id="A0A178CWL8"/>
<accession>A0A178CWL8</accession>
<reference evidence="2 3" key="1">
    <citation type="submission" date="2016-03" db="EMBL/GenBank/DDBJ databases">
        <title>The draft genome sequence of Fonsecaea nubica causative agent of cutaneous subcutaneous infection in human host.</title>
        <authorList>
            <person name="Costa F."/>
            <person name="Sybren D.H."/>
            <person name="Raittz R.T."/>
            <person name="Weiss V.A."/>
            <person name="Leao A.C."/>
            <person name="Gomes R."/>
            <person name="De Souza E.M."/>
            <person name="Pedrosa F.O."/>
            <person name="Steffens M.B."/>
            <person name="Bombassaro A."/>
            <person name="Tadra-Sfeir M.Z."/>
            <person name="Moreno L.F."/>
            <person name="Najafzadeh M.J."/>
            <person name="Felipe M.S."/>
            <person name="Teixeira M."/>
            <person name="Sun J."/>
            <person name="Xi L."/>
            <person name="Castro M.A."/>
            <person name="Vicente V.A."/>
        </authorList>
    </citation>
    <scope>NUCLEOTIDE SEQUENCE [LARGE SCALE GENOMIC DNA]</scope>
    <source>
        <strain evidence="2 3">CBS 269.64</strain>
    </source>
</reference>
<dbReference type="RefSeq" id="XP_022498656.1">
    <property type="nucleotide sequence ID" value="XM_022645438.1"/>
</dbReference>
<comment type="caution">
    <text evidence="2">The sequence shown here is derived from an EMBL/GenBank/DDBJ whole genome shotgun (WGS) entry which is preliminary data.</text>
</comment>
<dbReference type="PANTHER" id="PTHR37542:SF3">
    <property type="entry name" value="PRION-INHIBITION AND PROPAGATION HELO DOMAIN-CONTAINING PROTEIN"/>
    <property type="match status" value="1"/>
</dbReference>
<dbReference type="InterPro" id="IPR000719">
    <property type="entry name" value="Prot_kinase_dom"/>
</dbReference>
<dbReference type="EMBL" id="LVCJ01000048">
    <property type="protein sequence ID" value="OAL33644.1"/>
    <property type="molecule type" value="Genomic_DNA"/>
</dbReference>
<dbReference type="PANTHER" id="PTHR37542">
    <property type="entry name" value="HELO DOMAIN-CONTAINING PROTEIN-RELATED"/>
    <property type="match status" value="1"/>
</dbReference>
<evidence type="ECO:0000313" key="2">
    <source>
        <dbReference type="EMBL" id="OAL33644.1"/>
    </source>
</evidence>
<dbReference type="SUPFAM" id="SSF56112">
    <property type="entry name" value="Protein kinase-like (PK-like)"/>
    <property type="match status" value="1"/>
</dbReference>
<protein>
    <recommendedName>
        <fullName evidence="1">Protein kinase domain-containing protein</fullName>
    </recommendedName>
</protein>
<evidence type="ECO:0000259" key="1">
    <source>
        <dbReference type="PROSITE" id="PS50011"/>
    </source>
</evidence>
<dbReference type="PROSITE" id="PS50011">
    <property type="entry name" value="PROTEIN_KINASE_DOM"/>
    <property type="match status" value="1"/>
</dbReference>
<dbReference type="Pfam" id="PF24476">
    <property type="entry name" value="DUF7580"/>
    <property type="match status" value="1"/>
</dbReference>
<keyword evidence="3" id="KW-1185">Reference proteome</keyword>
<dbReference type="GO" id="GO:0004672">
    <property type="term" value="F:protein kinase activity"/>
    <property type="evidence" value="ECO:0007669"/>
    <property type="project" value="InterPro"/>
</dbReference>
<dbReference type="InterPro" id="IPR011009">
    <property type="entry name" value="Kinase-like_dom_sf"/>
</dbReference>
<dbReference type="Proteomes" id="UP000185904">
    <property type="component" value="Unassembled WGS sequence"/>
</dbReference>
<dbReference type="GO" id="GO:0005524">
    <property type="term" value="F:ATP binding"/>
    <property type="evidence" value="ECO:0007669"/>
    <property type="project" value="InterPro"/>
</dbReference>
<gene>
    <name evidence="2" type="ORF">AYO20_07151</name>
</gene>
<dbReference type="OrthoDB" id="1911848at2759"/>
<feature type="domain" description="Protein kinase" evidence="1">
    <location>
        <begin position="73"/>
        <end position="472"/>
    </location>
</feature>
<dbReference type="GeneID" id="34590564"/>